<name>X1LXJ9_9ZZZZ</name>
<dbReference type="InterPro" id="IPR025758">
    <property type="entry name" value="Fic/DOC_N"/>
</dbReference>
<evidence type="ECO:0000259" key="1">
    <source>
        <dbReference type="Pfam" id="PF13784"/>
    </source>
</evidence>
<sequence length="105" mass="12057">MNPEDFESSWAGRCVKIPAGYWAFIPHPLPPAISYDTSLIRLLSEADRLLGELSGTGRLLANPYLLIAPYVRREAEEVVEEQAQAFEDYKDYLIQVWDQKEKEKV</sequence>
<organism evidence="2">
    <name type="scientific">marine sediment metagenome</name>
    <dbReference type="NCBI Taxonomy" id="412755"/>
    <lineage>
        <taxon>unclassified sequences</taxon>
        <taxon>metagenomes</taxon>
        <taxon>ecological metagenomes</taxon>
    </lineage>
</organism>
<protein>
    <recommendedName>
        <fullName evidence="1">Fic/DOC N-terminal domain-containing protein</fullName>
    </recommendedName>
</protein>
<dbReference type="AlphaFoldDB" id="X1LXJ9"/>
<reference evidence="2" key="1">
    <citation type="journal article" date="2014" name="Front. Microbiol.">
        <title>High frequency of phylogenetically diverse reductive dehalogenase-homologous genes in deep subseafloor sedimentary metagenomes.</title>
        <authorList>
            <person name="Kawai M."/>
            <person name="Futagami T."/>
            <person name="Toyoda A."/>
            <person name="Takaki Y."/>
            <person name="Nishi S."/>
            <person name="Hori S."/>
            <person name="Arai W."/>
            <person name="Tsubouchi T."/>
            <person name="Morono Y."/>
            <person name="Uchiyama I."/>
            <person name="Ito T."/>
            <person name="Fujiyama A."/>
            <person name="Inagaki F."/>
            <person name="Takami H."/>
        </authorList>
    </citation>
    <scope>NUCLEOTIDE SEQUENCE</scope>
    <source>
        <strain evidence="2">Expedition CK06-06</strain>
    </source>
</reference>
<gene>
    <name evidence="2" type="ORF">S06H3_23417</name>
</gene>
<feature type="domain" description="Fic/DOC N-terminal" evidence="1">
    <location>
        <begin position="41"/>
        <end position="76"/>
    </location>
</feature>
<dbReference type="EMBL" id="BARV01012722">
    <property type="protein sequence ID" value="GAI07160.1"/>
    <property type="molecule type" value="Genomic_DNA"/>
</dbReference>
<accession>X1LXJ9</accession>
<evidence type="ECO:0000313" key="2">
    <source>
        <dbReference type="EMBL" id="GAI07160.1"/>
    </source>
</evidence>
<proteinExistence type="predicted"/>
<comment type="caution">
    <text evidence="2">The sequence shown here is derived from an EMBL/GenBank/DDBJ whole genome shotgun (WGS) entry which is preliminary data.</text>
</comment>
<dbReference type="Pfam" id="PF13784">
    <property type="entry name" value="Fic_N"/>
    <property type="match status" value="1"/>
</dbReference>